<organism evidence="3 4">
    <name type="scientific">Adineta steineri</name>
    <dbReference type="NCBI Taxonomy" id="433720"/>
    <lineage>
        <taxon>Eukaryota</taxon>
        <taxon>Metazoa</taxon>
        <taxon>Spiralia</taxon>
        <taxon>Gnathifera</taxon>
        <taxon>Rotifera</taxon>
        <taxon>Eurotatoria</taxon>
        <taxon>Bdelloidea</taxon>
        <taxon>Adinetida</taxon>
        <taxon>Adinetidae</taxon>
        <taxon>Adineta</taxon>
    </lineage>
</organism>
<evidence type="ECO:0000256" key="1">
    <source>
        <dbReference type="SAM" id="MobiDB-lite"/>
    </source>
</evidence>
<reference evidence="3" key="1">
    <citation type="submission" date="2021-02" db="EMBL/GenBank/DDBJ databases">
        <authorList>
            <person name="Nowell W R."/>
        </authorList>
    </citation>
    <scope>NUCLEOTIDE SEQUENCE</scope>
</reference>
<evidence type="ECO:0000313" key="4">
    <source>
        <dbReference type="Proteomes" id="UP000663832"/>
    </source>
</evidence>
<proteinExistence type="predicted"/>
<dbReference type="Proteomes" id="UP000663877">
    <property type="component" value="Unassembled WGS sequence"/>
</dbReference>
<accession>A0A816CKK9</accession>
<dbReference type="Proteomes" id="UP000663832">
    <property type="component" value="Unassembled WGS sequence"/>
</dbReference>
<dbReference type="AlphaFoldDB" id="A0A816CKK9"/>
<comment type="caution">
    <text evidence="3">The sequence shown here is derived from an EMBL/GenBank/DDBJ whole genome shotgun (WGS) entry which is preliminary data.</text>
</comment>
<dbReference type="EMBL" id="CAJNOM010002059">
    <property type="protein sequence ID" value="CAF1625721.1"/>
    <property type="molecule type" value="Genomic_DNA"/>
</dbReference>
<dbReference type="OrthoDB" id="10038719at2759"/>
<feature type="compositionally biased region" description="Polar residues" evidence="1">
    <location>
        <begin position="128"/>
        <end position="143"/>
    </location>
</feature>
<feature type="region of interest" description="Disordered" evidence="1">
    <location>
        <begin position="128"/>
        <end position="156"/>
    </location>
</feature>
<evidence type="ECO:0000313" key="2">
    <source>
        <dbReference type="EMBL" id="CAF1434976.1"/>
    </source>
</evidence>
<name>A0A816CKK9_9BILA</name>
<feature type="region of interest" description="Disordered" evidence="1">
    <location>
        <begin position="178"/>
        <end position="197"/>
    </location>
</feature>
<sequence>MNVLSQPLPLPSSRRRRGLITPRSPTFVDAAPVAVSNKIRAIQARKSRLTLVSPDAVYTDIRQLNFGYNNGVSQSRTELPILTPERLVDRSRDIRYDRISARRSSRPTVIVNTNNNQQSIFWSNYQPLNKSTKQPQTQSNSIAYTPPGLGSAKNKSPIRKISDLPRRQIRQLSVEQHTSLIRTETKEKSSLKPQPLLSSRIQSRDRILNNNNNNNHHNLQTPETLDDQEHMIMDAEFEEYLEKAIIKCADWLIKYVFI</sequence>
<dbReference type="EMBL" id="CAJNOI010001726">
    <property type="protein sequence ID" value="CAF1434976.1"/>
    <property type="molecule type" value="Genomic_DNA"/>
</dbReference>
<evidence type="ECO:0000313" key="3">
    <source>
        <dbReference type="EMBL" id="CAF1625721.1"/>
    </source>
</evidence>
<gene>
    <name evidence="2" type="ORF">BJG266_LOCUS39561</name>
    <name evidence="3" type="ORF">QVE165_LOCUS56462</name>
</gene>
<keyword evidence="4" id="KW-1185">Reference proteome</keyword>
<protein>
    <submittedName>
        <fullName evidence="3">Uncharacterized protein</fullName>
    </submittedName>
</protein>